<dbReference type="Proteomes" id="UP001266305">
    <property type="component" value="Unassembled WGS sequence"/>
</dbReference>
<reference evidence="2 3" key="1">
    <citation type="submission" date="2023-05" db="EMBL/GenBank/DDBJ databases">
        <title>B98-5 Cell Line De Novo Hybrid Assembly: An Optical Mapping Approach.</title>
        <authorList>
            <person name="Kananen K."/>
            <person name="Auerbach J.A."/>
            <person name="Kautto E."/>
            <person name="Blachly J.S."/>
        </authorList>
    </citation>
    <scope>NUCLEOTIDE SEQUENCE [LARGE SCALE GENOMIC DNA]</scope>
    <source>
        <strain evidence="2">B95-8</strain>
        <tissue evidence="2">Cell line</tissue>
    </source>
</reference>
<comment type="caution">
    <text evidence="2">The sequence shown here is derived from an EMBL/GenBank/DDBJ whole genome shotgun (WGS) entry which is preliminary data.</text>
</comment>
<protein>
    <submittedName>
        <fullName evidence="2">Uncharacterized protein</fullName>
    </submittedName>
</protein>
<evidence type="ECO:0000313" key="3">
    <source>
        <dbReference type="Proteomes" id="UP001266305"/>
    </source>
</evidence>
<sequence length="308" mass="33685">MNPSRTVPGRVLLRTYVLNLAQSQQEPKNVIERGRLKVDTCTEVSLNSTTCSFLLICEKTDPCQLLETETVAKSKCVGIGVKSSASSLLCQCLQAKSDLLNKREVDPSHFKVCFRNTLPETRRQQATDLNFAFSCRGGLNQGDMKVHAFPKYSEEAVRAEGVGGLKWLGPEKILKLGLKEMKDMKRKCACTSSALSSWATMTLQRKGGPINSQNEREEPEIETKRGKASTSSQGPRGGYGLAIGRYSSPQARDCNHECSGPGLGLTDSTRDNTSDVTGLFGLCTPASSLWDRDSVLEPTPETVRVDQC</sequence>
<organism evidence="2 3">
    <name type="scientific">Saguinus oedipus</name>
    <name type="common">Cotton-top tamarin</name>
    <name type="synonym">Oedipomidas oedipus</name>
    <dbReference type="NCBI Taxonomy" id="9490"/>
    <lineage>
        <taxon>Eukaryota</taxon>
        <taxon>Metazoa</taxon>
        <taxon>Chordata</taxon>
        <taxon>Craniata</taxon>
        <taxon>Vertebrata</taxon>
        <taxon>Euteleostomi</taxon>
        <taxon>Mammalia</taxon>
        <taxon>Eutheria</taxon>
        <taxon>Euarchontoglires</taxon>
        <taxon>Primates</taxon>
        <taxon>Haplorrhini</taxon>
        <taxon>Platyrrhini</taxon>
        <taxon>Cebidae</taxon>
        <taxon>Callitrichinae</taxon>
        <taxon>Saguinus</taxon>
    </lineage>
</organism>
<keyword evidence="3" id="KW-1185">Reference proteome</keyword>
<evidence type="ECO:0000313" key="2">
    <source>
        <dbReference type="EMBL" id="KAK2088110.1"/>
    </source>
</evidence>
<proteinExistence type="predicted"/>
<name>A0ABQ9TUD5_SAGOE</name>
<gene>
    <name evidence="2" type="ORF">P7K49_034017</name>
</gene>
<dbReference type="EMBL" id="JASSZA010000019">
    <property type="protein sequence ID" value="KAK2088110.1"/>
    <property type="molecule type" value="Genomic_DNA"/>
</dbReference>
<evidence type="ECO:0000256" key="1">
    <source>
        <dbReference type="SAM" id="MobiDB-lite"/>
    </source>
</evidence>
<feature type="region of interest" description="Disordered" evidence="1">
    <location>
        <begin position="204"/>
        <end position="241"/>
    </location>
</feature>
<accession>A0ABQ9TUD5</accession>